<organism evidence="2 3">
    <name type="scientific">Lacihabitans lacunae</name>
    <dbReference type="NCBI Taxonomy" id="1028214"/>
    <lineage>
        <taxon>Bacteria</taxon>
        <taxon>Pseudomonadati</taxon>
        <taxon>Bacteroidota</taxon>
        <taxon>Cytophagia</taxon>
        <taxon>Cytophagales</taxon>
        <taxon>Leadbetterellaceae</taxon>
        <taxon>Lacihabitans</taxon>
    </lineage>
</organism>
<protein>
    <recommendedName>
        <fullName evidence="4">Tetratricopeptide repeat protein</fullName>
    </recommendedName>
</protein>
<dbReference type="EMBL" id="JBHRYQ010000001">
    <property type="protein sequence ID" value="MFC3813176.1"/>
    <property type="molecule type" value="Genomic_DNA"/>
</dbReference>
<reference evidence="3" key="1">
    <citation type="journal article" date="2019" name="Int. J. Syst. Evol. Microbiol.">
        <title>The Global Catalogue of Microorganisms (GCM) 10K type strain sequencing project: providing services to taxonomists for standard genome sequencing and annotation.</title>
        <authorList>
            <consortium name="The Broad Institute Genomics Platform"/>
            <consortium name="The Broad Institute Genome Sequencing Center for Infectious Disease"/>
            <person name="Wu L."/>
            <person name="Ma J."/>
        </authorList>
    </citation>
    <scope>NUCLEOTIDE SEQUENCE [LARGE SCALE GENOMIC DNA]</scope>
    <source>
        <strain evidence="3">CECT 7956</strain>
    </source>
</reference>
<dbReference type="Gene3D" id="1.25.40.10">
    <property type="entry name" value="Tetratricopeptide repeat domain"/>
    <property type="match status" value="1"/>
</dbReference>
<evidence type="ECO:0000256" key="1">
    <source>
        <dbReference type="SAM" id="MobiDB-lite"/>
    </source>
</evidence>
<accession>A0ABV7Z1Y9</accession>
<evidence type="ECO:0000313" key="3">
    <source>
        <dbReference type="Proteomes" id="UP001595616"/>
    </source>
</evidence>
<name>A0ABV7Z1Y9_9BACT</name>
<gene>
    <name evidence="2" type="ORF">ACFOOI_21095</name>
</gene>
<evidence type="ECO:0008006" key="4">
    <source>
        <dbReference type="Google" id="ProtNLM"/>
    </source>
</evidence>
<keyword evidence="3" id="KW-1185">Reference proteome</keyword>
<sequence length="214" mass="25067">MYQFIYQILFLIINPQYFTNIEQKNIFKEEFNQYQKSKNYGKAIESFEKIENISRLIEPELRLDAANAYYILKDTLSARLNYELAVETPDIKLSAHALNQLGNLAILRRDSALALTFFKSAIQKNVNSQEARFNYELIARLYKPKSPPPSSKNQEEQQNQKIEASDKKEDELDEYKSDNISKEKALQLLEDLRYSESKILIPNKNSGKKIEKDW</sequence>
<comment type="caution">
    <text evidence="2">The sequence shown here is derived from an EMBL/GenBank/DDBJ whole genome shotgun (WGS) entry which is preliminary data.</text>
</comment>
<proteinExistence type="predicted"/>
<dbReference type="Proteomes" id="UP001595616">
    <property type="component" value="Unassembled WGS sequence"/>
</dbReference>
<dbReference type="RefSeq" id="WP_379840081.1">
    <property type="nucleotide sequence ID" value="NZ_JBHRYQ010000001.1"/>
</dbReference>
<dbReference type="InterPro" id="IPR011990">
    <property type="entry name" value="TPR-like_helical_dom_sf"/>
</dbReference>
<dbReference type="SUPFAM" id="SSF48452">
    <property type="entry name" value="TPR-like"/>
    <property type="match status" value="1"/>
</dbReference>
<evidence type="ECO:0000313" key="2">
    <source>
        <dbReference type="EMBL" id="MFC3813176.1"/>
    </source>
</evidence>
<feature type="region of interest" description="Disordered" evidence="1">
    <location>
        <begin position="144"/>
        <end position="178"/>
    </location>
</feature>
<feature type="compositionally biased region" description="Basic and acidic residues" evidence="1">
    <location>
        <begin position="163"/>
        <end position="178"/>
    </location>
</feature>